<dbReference type="InterPro" id="IPR035500">
    <property type="entry name" value="NHR-like_dom_sf"/>
</dbReference>
<protein>
    <submittedName>
        <fullName evidence="13">Nuclear receptor domain-containing protein</fullName>
    </submittedName>
</protein>
<evidence type="ECO:0000256" key="6">
    <source>
        <dbReference type="ARBA" id="ARBA00023163"/>
    </source>
</evidence>
<dbReference type="GO" id="GO:0005634">
    <property type="term" value="C:nucleus"/>
    <property type="evidence" value="ECO:0007669"/>
    <property type="project" value="UniProtKB-SubCell"/>
</dbReference>
<keyword evidence="8 9" id="KW-0539">Nucleus</keyword>
<keyword evidence="1 9" id="KW-0479">Metal-binding</keyword>
<proteinExistence type="inferred from homology"/>
<dbReference type="SUPFAM" id="SSF48508">
    <property type="entry name" value="Nuclear receptor ligand-binding domain"/>
    <property type="match status" value="1"/>
</dbReference>
<evidence type="ECO:0000256" key="7">
    <source>
        <dbReference type="ARBA" id="ARBA00023170"/>
    </source>
</evidence>
<dbReference type="PROSITE" id="PS51843">
    <property type="entry name" value="NR_LBD"/>
    <property type="match status" value="1"/>
</dbReference>
<dbReference type="InterPro" id="IPR000536">
    <property type="entry name" value="Nucl_hrmn_rcpt_lig-bd"/>
</dbReference>
<evidence type="ECO:0000256" key="8">
    <source>
        <dbReference type="ARBA" id="ARBA00023242"/>
    </source>
</evidence>
<feature type="domain" description="Nuclear receptor" evidence="10">
    <location>
        <begin position="222"/>
        <end position="306"/>
    </location>
</feature>
<dbReference type="AlphaFoldDB" id="A0A1I8JS59"/>
<dbReference type="PANTHER" id="PTHR24082">
    <property type="entry name" value="NUCLEAR HORMONE RECEPTOR"/>
    <property type="match status" value="1"/>
</dbReference>
<dbReference type="GO" id="GO:0004879">
    <property type="term" value="F:nuclear receptor activity"/>
    <property type="evidence" value="ECO:0007669"/>
    <property type="project" value="TreeGrafter"/>
</dbReference>
<comment type="similarity">
    <text evidence="9">Belongs to the nuclear hormone receptor family.</text>
</comment>
<evidence type="ECO:0000256" key="5">
    <source>
        <dbReference type="ARBA" id="ARBA00023125"/>
    </source>
</evidence>
<dbReference type="GO" id="GO:0045944">
    <property type="term" value="P:positive regulation of transcription by RNA polymerase II"/>
    <property type="evidence" value="ECO:0007669"/>
    <property type="project" value="TreeGrafter"/>
</dbReference>
<dbReference type="InterPro" id="IPR001628">
    <property type="entry name" value="Znf_hrmn_rcpt"/>
</dbReference>
<name>A0A1I8JS59_9PLAT</name>
<dbReference type="Pfam" id="PF00104">
    <property type="entry name" value="Hormone_recep"/>
    <property type="match status" value="1"/>
</dbReference>
<dbReference type="PROSITE" id="PS00031">
    <property type="entry name" value="NUCLEAR_REC_DBD_1"/>
    <property type="match status" value="1"/>
</dbReference>
<evidence type="ECO:0000259" key="11">
    <source>
        <dbReference type="PROSITE" id="PS51843"/>
    </source>
</evidence>
<dbReference type="Gene3D" id="1.10.565.10">
    <property type="entry name" value="Retinoid X Receptor"/>
    <property type="match status" value="1"/>
</dbReference>
<dbReference type="WBParaSite" id="snap_masked-unitig_45831-processed-gene-0.0-mRNA-1">
    <property type="protein sequence ID" value="snap_masked-unitig_45831-processed-gene-0.0-mRNA-1"/>
    <property type="gene ID" value="snap_masked-unitig_45831-processed-gene-0.0"/>
</dbReference>
<keyword evidence="5 9" id="KW-0238">DNA-binding</keyword>
<dbReference type="SMART" id="SM00430">
    <property type="entry name" value="HOLI"/>
    <property type="match status" value="1"/>
</dbReference>
<evidence type="ECO:0000313" key="13">
    <source>
        <dbReference type="WBParaSite" id="snap_masked-unitig_45831-processed-gene-0.0-mRNA-1"/>
    </source>
</evidence>
<keyword evidence="12" id="KW-1185">Reference proteome</keyword>
<dbReference type="GO" id="GO:0030154">
    <property type="term" value="P:cell differentiation"/>
    <property type="evidence" value="ECO:0007669"/>
    <property type="project" value="TreeGrafter"/>
</dbReference>
<dbReference type="PRINTS" id="PR00398">
    <property type="entry name" value="STRDHORMONER"/>
</dbReference>
<dbReference type="PANTHER" id="PTHR24082:SF283">
    <property type="entry name" value="NUCLEAR HORMONE RECEPTOR HR96"/>
    <property type="match status" value="1"/>
</dbReference>
<evidence type="ECO:0000313" key="12">
    <source>
        <dbReference type="Proteomes" id="UP000095280"/>
    </source>
</evidence>
<dbReference type="SMART" id="SM00399">
    <property type="entry name" value="ZnF_C4"/>
    <property type="match status" value="1"/>
</dbReference>
<dbReference type="PROSITE" id="PS51030">
    <property type="entry name" value="NUCLEAR_REC_DBD_2"/>
    <property type="match status" value="1"/>
</dbReference>
<dbReference type="Proteomes" id="UP000095280">
    <property type="component" value="Unplaced"/>
</dbReference>
<keyword evidence="2 9" id="KW-0863">Zinc-finger</keyword>
<dbReference type="InterPro" id="IPR001723">
    <property type="entry name" value="Nuclear_hrmn_rcpt"/>
</dbReference>
<dbReference type="Pfam" id="PF00105">
    <property type="entry name" value="zf-C4"/>
    <property type="match status" value="1"/>
</dbReference>
<dbReference type="SUPFAM" id="SSF57716">
    <property type="entry name" value="Glucocorticoid receptor-like (DNA-binding domain)"/>
    <property type="match status" value="1"/>
</dbReference>
<keyword evidence="3 9" id="KW-0862">Zinc</keyword>
<evidence type="ECO:0000256" key="4">
    <source>
        <dbReference type="ARBA" id="ARBA00023015"/>
    </source>
</evidence>
<evidence type="ECO:0000256" key="9">
    <source>
        <dbReference type="RuleBase" id="RU004334"/>
    </source>
</evidence>
<feature type="domain" description="NR LBD" evidence="11">
    <location>
        <begin position="418"/>
        <end position="651"/>
    </location>
</feature>
<evidence type="ECO:0000256" key="2">
    <source>
        <dbReference type="ARBA" id="ARBA00022771"/>
    </source>
</evidence>
<accession>A0A1I8JS59</accession>
<dbReference type="PRINTS" id="PR00047">
    <property type="entry name" value="STROIDFINGER"/>
</dbReference>
<comment type="subcellular location">
    <subcellularLocation>
        <location evidence="9">Nucleus</location>
    </subcellularLocation>
</comment>
<dbReference type="GO" id="GO:0008270">
    <property type="term" value="F:zinc ion binding"/>
    <property type="evidence" value="ECO:0007669"/>
    <property type="project" value="UniProtKB-KW"/>
</dbReference>
<dbReference type="GO" id="GO:0000122">
    <property type="term" value="P:negative regulation of transcription by RNA polymerase II"/>
    <property type="evidence" value="ECO:0007669"/>
    <property type="project" value="TreeGrafter"/>
</dbReference>
<evidence type="ECO:0000256" key="1">
    <source>
        <dbReference type="ARBA" id="ARBA00022723"/>
    </source>
</evidence>
<keyword evidence="4 9" id="KW-0805">Transcription regulation</keyword>
<organism evidence="12 13">
    <name type="scientific">Macrostomum lignano</name>
    <dbReference type="NCBI Taxonomy" id="282301"/>
    <lineage>
        <taxon>Eukaryota</taxon>
        <taxon>Metazoa</taxon>
        <taxon>Spiralia</taxon>
        <taxon>Lophotrochozoa</taxon>
        <taxon>Platyhelminthes</taxon>
        <taxon>Rhabditophora</taxon>
        <taxon>Macrostomorpha</taxon>
        <taxon>Macrostomida</taxon>
        <taxon>Macrostomidae</taxon>
        <taxon>Macrostomum</taxon>
    </lineage>
</organism>
<dbReference type="InterPro" id="IPR013088">
    <property type="entry name" value="Znf_NHR/GATA"/>
</dbReference>
<evidence type="ECO:0000259" key="10">
    <source>
        <dbReference type="PROSITE" id="PS51030"/>
    </source>
</evidence>
<evidence type="ECO:0000256" key="3">
    <source>
        <dbReference type="ARBA" id="ARBA00022833"/>
    </source>
</evidence>
<dbReference type="Gene3D" id="3.30.50.10">
    <property type="entry name" value="Erythroid Transcription Factor GATA-1, subunit A"/>
    <property type="match status" value="1"/>
</dbReference>
<keyword evidence="6 9" id="KW-0804">Transcription</keyword>
<dbReference type="InterPro" id="IPR050234">
    <property type="entry name" value="Nuclear_hormone_rcpt_NR1"/>
</dbReference>
<sequence length="667" mass="73874">IYALLAERLFRCPSLSFRSKESRQALFSLSVGFSCPSLSLLLPVSSQPLFSLRVSLHGRSLSLLLPQSSQPLFSLRVSLHGRSLILLLPQSSQPLLSLNGTLLLTLLLGISALLQCAGATRTASQPAAAGPVSRLSLWLDLVVKIDRVPESESPDTASNSSMGSARLLYSMSLLLDNPAENTLTIMQQQQSQQGSGNDYDPLFSIDLLNPGKAGGQRHPRDDKICGVCGDKALGFNFDAVSCESCKAFFRRNAVKGVLPGHLQLQEAFKCPYSGACSIDVSNRRFCKRCRLAKCFDIGMKREYILTEEEKLEKRKKIDQNKASIWDFMTHIRDFGAQFRDFMTQIRDFRAQIETSGLRFGLRGSDSDFRAQIRDFRAQIREFRAQIWFAANPHPGVAAAAAKDLTPADLADRELLSDAELQDVKFILDAYAASEAVKLPERQGQRAVSFDDLINFAELSVVRVIELCKQLPEFLRLSPPDRVALMKGGALELILLRGVISFDPERARFLDSGDVESAEQDSMEGGDFLKAAGSSGYAFLQLARSLRVNLQCDRATLILLLVVCLFSADRPGLTPEGRDSAEEAQVRYSLVLDRLLRTRLPGQEARKIYPQLLTQLAELRNLEKDFSDLAALTDPRVVRPLMAELLDMQEGHDGKKEGSIFVIQGLLN</sequence>
<dbReference type="GO" id="GO:0000978">
    <property type="term" value="F:RNA polymerase II cis-regulatory region sequence-specific DNA binding"/>
    <property type="evidence" value="ECO:0007669"/>
    <property type="project" value="TreeGrafter"/>
</dbReference>
<keyword evidence="7 9" id="KW-0675">Receptor</keyword>
<reference evidence="13" key="1">
    <citation type="submission" date="2016-11" db="UniProtKB">
        <authorList>
            <consortium name="WormBaseParasite"/>
        </authorList>
    </citation>
    <scope>IDENTIFICATION</scope>
</reference>